<comment type="caution">
    <text evidence="1">The sequence shown here is derived from an EMBL/GenBank/DDBJ whole genome shotgun (WGS) entry which is preliminary data.</text>
</comment>
<sequence length="143" mass="16114">MRCQCIIIEPSFDPSIFQGRGTSFPYRVRVKDWTVTCKQDDVTRNDIKGKCCLPQEKHLVCYGIRVEGSKLNFSNETSSYLTTTDFSDLCKHMVEAEDRKPGLYNSATFLPGGGELSFRYGVWSEVARGSERHIDNIACGVSD</sequence>
<keyword evidence="2" id="KW-1185">Reference proteome</keyword>
<protein>
    <submittedName>
        <fullName evidence="1">Uncharacterized protein</fullName>
    </submittedName>
</protein>
<name>A0AAD9JI22_9ANNE</name>
<evidence type="ECO:0000313" key="1">
    <source>
        <dbReference type="EMBL" id="KAK2153372.1"/>
    </source>
</evidence>
<proteinExistence type="predicted"/>
<reference evidence="1" key="1">
    <citation type="journal article" date="2023" name="Mol. Biol. Evol.">
        <title>Third-Generation Sequencing Reveals the Adaptive Role of the Epigenome in Three Deep-Sea Polychaetes.</title>
        <authorList>
            <person name="Perez M."/>
            <person name="Aroh O."/>
            <person name="Sun Y."/>
            <person name="Lan Y."/>
            <person name="Juniper S.K."/>
            <person name="Young C.R."/>
            <person name="Angers B."/>
            <person name="Qian P.Y."/>
        </authorList>
    </citation>
    <scope>NUCLEOTIDE SEQUENCE</scope>
    <source>
        <strain evidence="1">P08H-3</strain>
    </source>
</reference>
<dbReference type="Proteomes" id="UP001208570">
    <property type="component" value="Unassembled WGS sequence"/>
</dbReference>
<evidence type="ECO:0000313" key="2">
    <source>
        <dbReference type="Proteomes" id="UP001208570"/>
    </source>
</evidence>
<accession>A0AAD9JI22</accession>
<gene>
    <name evidence="1" type="ORF">LSH36_299g02000</name>
</gene>
<organism evidence="1 2">
    <name type="scientific">Paralvinella palmiformis</name>
    <dbReference type="NCBI Taxonomy" id="53620"/>
    <lineage>
        <taxon>Eukaryota</taxon>
        <taxon>Metazoa</taxon>
        <taxon>Spiralia</taxon>
        <taxon>Lophotrochozoa</taxon>
        <taxon>Annelida</taxon>
        <taxon>Polychaeta</taxon>
        <taxon>Sedentaria</taxon>
        <taxon>Canalipalpata</taxon>
        <taxon>Terebellida</taxon>
        <taxon>Terebelliformia</taxon>
        <taxon>Alvinellidae</taxon>
        <taxon>Paralvinella</taxon>
    </lineage>
</organism>
<dbReference type="AlphaFoldDB" id="A0AAD9JI22"/>
<dbReference type="EMBL" id="JAODUP010000299">
    <property type="protein sequence ID" value="KAK2153372.1"/>
    <property type="molecule type" value="Genomic_DNA"/>
</dbReference>